<dbReference type="OrthoDB" id="9804333at2"/>
<dbReference type="SUPFAM" id="SSF89550">
    <property type="entry name" value="PHP domain-like"/>
    <property type="match status" value="1"/>
</dbReference>
<keyword evidence="2" id="KW-1185">Reference proteome</keyword>
<dbReference type="Proteomes" id="UP000188181">
    <property type="component" value="Chromosome"/>
</dbReference>
<dbReference type="GO" id="GO:0004534">
    <property type="term" value="F:5'-3' RNA exonuclease activity"/>
    <property type="evidence" value="ECO:0007669"/>
    <property type="project" value="TreeGrafter"/>
</dbReference>
<protein>
    <submittedName>
        <fullName evidence="1">Histidinol phosphatase of the PHP family protein</fullName>
    </submittedName>
</protein>
<reference evidence="2" key="1">
    <citation type="submission" date="2017-02" db="EMBL/GenBank/DDBJ databases">
        <title>Comparative genomics and description of representatives of a novel lineage of planctomycetes thriving in anoxic sediments.</title>
        <authorList>
            <person name="Spring S."/>
            <person name="Bunk B."/>
            <person name="Sproer C."/>
        </authorList>
    </citation>
    <scope>NUCLEOTIDE SEQUENCE [LARGE SCALE GENOMIC DNA]</scope>
    <source>
        <strain evidence="2">SM-Chi-D1</strain>
    </source>
</reference>
<dbReference type="STRING" id="1851148.SMSP2_00708"/>
<dbReference type="RefSeq" id="WP_146682632.1">
    <property type="nucleotide sequence ID" value="NZ_CP019646.1"/>
</dbReference>
<name>A0A1Q2MDM1_9BACT</name>
<sequence>MNRRTFIKNTAGLSAYAAFVSGLYTSEAFGDNAKRQNKLVVNPYDNVDWSKAGQYKAALHTHTIQSDGKHWVDEAVNSYRKAGYSIMAITDHDTGSPNRHVAPSGNSSIPAEMASFYPREPRPENFPANPTWPWTDYGCSSPENLDMVGIQANELTYEHHINSYFNNAGWNNNSNNPVDKDIKNWNDHELHTVRDKGGLALLCHPGWMNESHRKPLEWYIERFRKHPSEYLLGMEVTNNDCFKNEPYDIGLWDQLLTRFMPKRPVWGFGNDDMHGLYVPRQTFNVFLLDELTTDNVRKAMESGQFVFCKSTRHIDYSKRNFKGLDTYPRIHKIAADTSKGTITIEAEDCDEIRWISAPKSFETTGDYVTSLRPWETGTVVHKGKTLDYLNTPGIKNYVRAELHRKDGEHAQRTFTNPFGFSLS</sequence>
<gene>
    <name evidence="1" type="ORF">SMSP2_00708</name>
</gene>
<dbReference type="EMBL" id="CP019646">
    <property type="protein sequence ID" value="AQQ70362.1"/>
    <property type="molecule type" value="Genomic_DNA"/>
</dbReference>
<dbReference type="GO" id="GO:0035312">
    <property type="term" value="F:5'-3' DNA exonuclease activity"/>
    <property type="evidence" value="ECO:0007669"/>
    <property type="project" value="TreeGrafter"/>
</dbReference>
<dbReference type="InterPro" id="IPR052018">
    <property type="entry name" value="PHP_domain"/>
</dbReference>
<evidence type="ECO:0000313" key="1">
    <source>
        <dbReference type="EMBL" id="AQQ70362.1"/>
    </source>
</evidence>
<dbReference type="Gene3D" id="3.20.20.140">
    <property type="entry name" value="Metal-dependent hydrolases"/>
    <property type="match status" value="1"/>
</dbReference>
<dbReference type="InterPro" id="IPR016195">
    <property type="entry name" value="Pol/histidinol_Pase-like"/>
</dbReference>
<proteinExistence type="predicted"/>
<dbReference type="PANTHER" id="PTHR42924:SF11">
    <property type="entry name" value="POLYMERASE_HISTIDINOL PHOSPHATASE N-TERMINAL DOMAIN-CONTAINING PROTEIN"/>
    <property type="match status" value="1"/>
</dbReference>
<dbReference type="KEGG" id="pbas:SMSP2_00708"/>
<organism evidence="1 2">
    <name type="scientific">Limihaloglobus sulfuriphilus</name>
    <dbReference type="NCBI Taxonomy" id="1851148"/>
    <lineage>
        <taxon>Bacteria</taxon>
        <taxon>Pseudomonadati</taxon>
        <taxon>Planctomycetota</taxon>
        <taxon>Phycisphaerae</taxon>
        <taxon>Sedimentisphaerales</taxon>
        <taxon>Sedimentisphaeraceae</taxon>
        <taxon>Limihaloglobus</taxon>
    </lineage>
</organism>
<evidence type="ECO:0000313" key="2">
    <source>
        <dbReference type="Proteomes" id="UP000188181"/>
    </source>
</evidence>
<accession>A0A1Q2MDM1</accession>
<dbReference type="AlphaFoldDB" id="A0A1Q2MDM1"/>
<dbReference type="PANTHER" id="PTHR42924">
    <property type="entry name" value="EXONUCLEASE"/>
    <property type="match status" value="1"/>
</dbReference>